<evidence type="ECO:0000256" key="3">
    <source>
        <dbReference type="ARBA" id="ARBA00022692"/>
    </source>
</evidence>
<evidence type="ECO:0000256" key="4">
    <source>
        <dbReference type="ARBA" id="ARBA00022989"/>
    </source>
</evidence>
<dbReference type="GeneID" id="93680927"/>
<dbReference type="InterPro" id="IPR010343">
    <property type="entry name" value="ArAE_1"/>
</dbReference>
<keyword evidence="3" id="KW-0812">Transmembrane</keyword>
<dbReference type="PANTHER" id="PTHR30509">
    <property type="entry name" value="P-HYDROXYBENZOIC ACID EFFLUX PUMP SUBUNIT-RELATED"/>
    <property type="match status" value="1"/>
</dbReference>
<dbReference type="GO" id="GO:0005886">
    <property type="term" value="C:plasma membrane"/>
    <property type="evidence" value="ECO:0007669"/>
    <property type="project" value="UniProtKB-SubCell"/>
</dbReference>
<keyword evidence="4" id="KW-1133">Transmembrane helix</keyword>
<gene>
    <name evidence="7" type="ORF">AS180_08355</name>
</gene>
<accession>A0A0V8JML4</accession>
<keyword evidence="6" id="KW-0175">Coiled coil</keyword>
<evidence type="ECO:0008006" key="9">
    <source>
        <dbReference type="Google" id="ProtNLM"/>
    </source>
</evidence>
<dbReference type="Proteomes" id="UP000053681">
    <property type="component" value="Unassembled WGS sequence"/>
</dbReference>
<keyword evidence="2" id="KW-1003">Cell membrane</keyword>
<feature type="coiled-coil region" evidence="6">
    <location>
        <begin position="176"/>
        <end position="203"/>
    </location>
</feature>
<reference evidence="7 8" key="1">
    <citation type="submission" date="2015-11" db="EMBL/GenBank/DDBJ databases">
        <title>Bacillus caseinolyticus sp nov.</title>
        <authorList>
            <person name="Dastager S.G."/>
            <person name="Mawlankar R."/>
        </authorList>
    </citation>
    <scope>NUCLEOTIDE SEQUENCE [LARGE SCALE GENOMIC DNA]</scope>
    <source>
        <strain evidence="7 8">SGD-V-76</strain>
    </source>
</reference>
<evidence type="ECO:0000256" key="2">
    <source>
        <dbReference type="ARBA" id="ARBA00022475"/>
    </source>
</evidence>
<dbReference type="AlphaFoldDB" id="A0A0V8JML4"/>
<dbReference type="RefSeq" id="WP_025909541.1">
    <property type="nucleotide sequence ID" value="NZ_KQ758641.1"/>
</dbReference>
<evidence type="ECO:0000313" key="7">
    <source>
        <dbReference type="EMBL" id="KSU88292.1"/>
    </source>
</evidence>
<evidence type="ECO:0000313" key="8">
    <source>
        <dbReference type="Proteomes" id="UP000053681"/>
    </source>
</evidence>
<dbReference type="EMBL" id="LNQP01000025">
    <property type="protein sequence ID" value="KSU88292.1"/>
    <property type="molecule type" value="Genomic_DNA"/>
</dbReference>
<sequence>MKLGARILKTGIAITLSLLVAELLNLPSPTFAAIAAVFAIQPSIYRSYLTVLEQIQANVIGALLAVGFGLLFGTHPFIIGLTAVMVITLNLKLKIGNTIGLALVTVIAIMESPSDDFVQFAVIRFATVLLGVFSAFIVNLIFLPPKYETKLYYKIVGTTEEIIKWIRMNIYHASEYTLLKEDIEKIKDQLTKANQLFDFYKEERTNSKKKVFVKSRKLVLFRQMITTTSHALKTLKQLHRLENDIQHMPQSFQNLIKSEMECLLMYHEQALLKFIGKLKVQLTTSVPTEAYTKKRALIDAFMKYKLLEDDEDNKMLYHLFPLIASIIEYSEELEHLDRLIDSFHNYHKEDNALEINHEREQD</sequence>
<evidence type="ECO:0000256" key="6">
    <source>
        <dbReference type="SAM" id="Coils"/>
    </source>
</evidence>
<dbReference type="Pfam" id="PF06081">
    <property type="entry name" value="ArAE_1"/>
    <property type="match status" value="1"/>
</dbReference>
<name>A0A0V8JML4_9BACI</name>
<keyword evidence="8" id="KW-1185">Reference proteome</keyword>
<comment type="subcellular location">
    <subcellularLocation>
        <location evidence="1">Cell membrane</location>
        <topology evidence="1">Multi-pass membrane protein</topology>
    </subcellularLocation>
</comment>
<evidence type="ECO:0000256" key="1">
    <source>
        <dbReference type="ARBA" id="ARBA00004651"/>
    </source>
</evidence>
<evidence type="ECO:0000256" key="5">
    <source>
        <dbReference type="ARBA" id="ARBA00023136"/>
    </source>
</evidence>
<organism evidence="7 8">
    <name type="scientific">Priestia veravalensis</name>
    <dbReference type="NCBI Taxonomy" id="1414648"/>
    <lineage>
        <taxon>Bacteria</taxon>
        <taxon>Bacillati</taxon>
        <taxon>Bacillota</taxon>
        <taxon>Bacilli</taxon>
        <taxon>Bacillales</taxon>
        <taxon>Bacillaceae</taxon>
        <taxon>Priestia</taxon>
    </lineage>
</organism>
<proteinExistence type="predicted"/>
<protein>
    <recommendedName>
        <fullName evidence="9">Aromatic acid exporter family protein</fullName>
    </recommendedName>
</protein>
<dbReference type="PANTHER" id="PTHR30509:SF27">
    <property type="entry name" value="UPF0421 PROTEIN YGAE"/>
    <property type="match status" value="1"/>
</dbReference>
<comment type="caution">
    <text evidence="7">The sequence shown here is derived from an EMBL/GenBank/DDBJ whole genome shotgun (WGS) entry which is preliminary data.</text>
</comment>
<keyword evidence="5" id="KW-0472">Membrane</keyword>